<accession>A0A6B9Z9P5</accession>
<sequence length="268" mass="30649">MPHQKIDLLTLSIILLFIPSIANAQIDQEKLDNLRGKYPWGSIYVTYSSIINLSSILKDDKRTPRLEQQYSTTAMSTLNQFLQGFRNRPSNENISFIEIDLNRIEAGYKRANDVGGEITSIAWSKENVVNIADICDRQLIVLVNLKRTLSLMSNDSISIQLAYDNLNLLKSDLLLSDEAYFLAASEFQLLMVKKDYNDIANLDIKIRSDIAAFLKDYDNKYMQLKDFKLSNDNIKNKNANLFLQNMAGLEKNLYPNRRTTSLGDTVNF</sequence>
<dbReference type="KEGG" id="chih:GWR21_03910"/>
<proteinExistence type="predicted"/>
<evidence type="ECO:0000313" key="1">
    <source>
        <dbReference type="EMBL" id="QHS58777.1"/>
    </source>
</evidence>
<protein>
    <submittedName>
        <fullName evidence="1">Uncharacterized protein</fullName>
    </submittedName>
</protein>
<dbReference type="EMBL" id="CP048113">
    <property type="protein sequence ID" value="QHS58777.1"/>
    <property type="molecule type" value="Genomic_DNA"/>
</dbReference>
<dbReference type="RefSeq" id="WP_162330480.1">
    <property type="nucleotide sequence ID" value="NZ_CP048113.1"/>
</dbReference>
<evidence type="ECO:0000313" key="2">
    <source>
        <dbReference type="Proteomes" id="UP000476411"/>
    </source>
</evidence>
<dbReference type="Proteomes" id="UP000476411">
    <property type="component" value="Chromosome"/>
</dbReference>
<name>A0A6B9Z9P5_9BACT</name>
<keyword evidence="2" id="KW-1185">Reference proteome</keyword>
<gene>
    <name evidence="1" type="ORF">GWR21_03910</name>
</gene>
<dbReference type="AlphaFoldDB" id="A0A6B9Z9P5"/>
<organism evidence="1 2">
    <name type="scientific">Chitinophaga agri</name>
    <dbReference type="NCBI Taxonomy" id="2703787"/>
    <lineage>
        <taxon>Bacteria</taxon>
        <taxon>Pseudomonadati</taxon>
        <taxon>Bacteroidota</taxon>
        <taxon>Chitinophagia</taxon>
        <taxon>Chitinophagales</taxon>
        <taxon>Chitinophagaceae</taxon>
        <taxon>Chitinophaga</taxon>
    </lineage>
</organism>
<reference evidence="1 2" key="1">
    <citation type="submission" date="2020-01" db="EMBL/GenBank/DDBJ databases">
        <title>Complete genome sequence of Chitinophaga sp. H33E-04 isolated from quinoa roots.</title>
        <authorList>
            <person name="Weon H.-Y."/>
            <person name="Lee S.A."/>
        </authorList>
    </citation>
    <scope>NUCLEOTIDE SEQUENCE [LARGE SCALE GENOMIC DNA]</scope>
    <source>
        <strain evidence="1 2">H33E-04</strain>
    </source>
</reference>